<dbReference type="PROSITE" id="PS51257">
    <property type="entry name" value="PROKAR_LIPOPROTEIN"/>
    <property type="match status" value="1"/>
</dbReference>
<evidence type="ECO:0000313" key="2">
    <source>
        <dbReference type="EMBL" id="EFW91611.1"/>
    </source>
</evidence>
<dbReference type="eggNOG" id="arCOG04511">
    <property type="taxonomic scope" value="Archaea"/>
</dbReference>
<protein>
    <recommendedName>
        <fullName evidence="1">DUF7350 domain-containing protein</fullName>
    </recommendedName>
</protein>
<evidence type="ECO:0000313" key="4">
    <source>
        <dbReference type="Proteomes" id="UP000003751"/>
    </source>
</evidence>
<evidence type="ECO:0000259" key="1">
    <source>
        <dbReference type="Pfam" id="PF24041"/>
    </source>
</evidence>
<dbReference type="EMBL" id="FRAN01000005">
    <property type="protein sequence ID" value="SHL22984.1"/>
    <property type="molecule type" value="Genomic_DNA"/>
</dbReference>
<evidence type="ECO:0000313" key="3">
    <source>
        <dbReference type="EMBL" id="SHL22984.1"/>
    </source>
</evidence>
<dbReference type="AlphaFoldDB" id="E7QV93"/>
<reference evidence="5" key="3">
    <citation type="submission" date="2016-11" db="EMBL/GenBank/DDBJ databases">
        <authorList>
            <person name="Varghese N."/>
            <person name="Submissions S."/>
        </authorList>
    </citation>
    <scope>NUCLEOTIDE SEQUENCE [LARGE SCALE GENOMIC DNA]</scope>
    <source>
        <strain evidence="5">DX253</strain>
    </source>
</reference>
<dbReference type="Proteomes" id="UP000184203">
    <property type="component" value="Unassembled WGS sequence"/>
</dbReference>
<reference evidence="2 4" key="1">
    <citation type="journal article" date="2014" name="ISME J.">
        <title>Trehalose/2-sulfotrehalose biosynthesis and glycine-betaine uptake are widely spread mechanisms for osmoadaptation in the Halobacteriales.</title>
        <authorList>
            <person name="Youssef N.H."/>
            <person name="Savage-Ashlock K.N."/>
            <person name="McCully A.L."/>
            <person name="Luedtke B."/>
            <person name="Shaw E.I."/>
            <person name="Hoff W.D."/>
            <person name="Elshahed M.S."/>
        </authorList>
    </citation>
    <scope>NUCLEOTIDE SEQUENCE [LARGE SCALE GENOMIC DNA]</scope>
    <source>
        <strain evidence="2 4">DX253</strain>
    </source>
</reference>
<dbReference type="PATRIC" id="fig|797209.4.peg.2689"/>
<dbReference type="InterPro" id="IPR055774">
    <property type="entry name" value="DUF7350"/>
</dbReference>
<feature type="domain" description="DUF7350" evidence="1">
    <location>
        <begin position="230"/>
        <end position="349"/>
    </location>
</feature>
<name>E7QV93_HALPU</name>
<dbReference type="RefSeq" id="WP_007980689.1">
    <property type="nucleotide sequence ID" value="NZ_AEMG01000013.1"/>
</dbReference>
<organism evidence="2 4">
    <name type="scientific">Haladaptatus paucihalophilus DX253</name>
    <dbReference type="NCBI Taxonomy" id="797209"/>
    <lineage>
        <taxon>Archaea</taxon>
        <taxon>Methanobacteriati</taxon>
        <taxon>Methanobacteriota</taxon>
        <taxon>Stenosarchaea group</taxon>
        <taxon>Halobacteria</taxon>
        <taxon>Halobacteriales</taxon>
        <taxon>Haladaptataceae</taxon>
        <taxon>Haladaptatus</taxon>
    </lineage>
</organism>
<dbReference type="Gene3D" id="2.60.40.2480">
    <property type="entry name" value="Periplasmic metal-binding protein Tp34-type"/>
    <property type="match status" value="1"/>
</dbReference>
<keyword evidence="5" id="KW-1185">Reference proteome</keyword>
<dbReference type="Pfam" id="PF24041">
    <property type="entry name" value="DUF7350"/>
    <property type="match status" value="1"/>
</dbReference>
<reference evidence="3" key="2">
    <citation type="submission" date="2016-11" db="EMBL/GenBank/DDBJ databases">
        <authorList>
            <person name="Jaros S."/>
            <person name="Januszkiewicz K."/>
            <person name="Wedrychowicz H."/>
        </authorList>
    </citation>
    <scope>NUCLEOTIDE SEQUENCE [LARGE SCALE GENOMIC DNA]</scope>
    <source>
        <strain evidence="3">DX253</strain>
    </source>
</reference>
<proteinExistence type="predicted"/>
<dbReference type="InterPro" id="IPR038482">
    <property type="entry name" value="Tp34-type_sf"/>
</dbReference>
<evidence type="ECO:0000313" key="5">
    <source>
        <dbReference type="Proteomes" id="UP000184203"/>
    </source>
</evidence>
<sequence length="351" mass="38737">MNRRSVLRTAGVLGVSSLAGCSGLFETRTMARAPPLVKNRPDAVYIPTHKEGMEMAGMAKQGRYRLALFYSYPHRFWLMGGGTAKQEKKVTIKDADDLHLMASVWDSKTKTVLPTGNVQAELSNGDWSDRRSLWPMLSQNMGFHFGDNIGLNGEGKYTAKIRVSGLDVRRTGALAGQFGDGATLTTEFEFDTDTVEQISYEKLDGRKGQKDAIQPMEMNMPMSHVPQKSDLPGRLVGEESSGDAKFPVTAVENSDFAEDTYLLVSPRTPYRRYPIPNMSLSATLKRDGEAVFDDALNATLDPDVGLHYGANVPSVRTGDELTVRVDSPPIVSRHEGYETAFLKMPKMQFSV</sequence>
<gene>
    <name evidence="3" type="ORF">SAMN05444342_3352</name>
    <name evidence="2" type="ORF">ZOD2009_13646</name>
</gene>
<dbReference type="EMBL" id="AEMG01000013">
    <property type="protein sequence ID" value="EFW91611.1"/>
    <property type="molecule type" value="Genomic_DNA"/>
</dbReference>
<accession>E7QV93</accession>
<dbReference type="OrthoDB" id="156174at2157"/>
<dbReference type="Proteomes" id="UP000003751">
    <property type="component" value="Unassembled WGS sequence"/>
</dbReference>